<dbReference type="Pfam" id="PF00732">
    <property type="entry name" value="GMC_oxred_N"/>
    <property type="match status" value="1"/>
</dbReference>
<dbReference type="VEuPathDB" id="FungiDB:JI435_056050"/>
<proteinExistence type="inferred from homology"/>
<dbReference type="PIRSF" id="PIRSF000137">
    <property type="entry name" value="Alcohol_oxidase"/>
    <property type="match status" value="1"/>
</dbReference>
<dbReference type="EMBL" id="CP069028">
    <property type="protein sequence ID" value="QRC95964.1"/>
    <property type="molecule type" value="Genomic_DNA"/>
</dbReference>
<feature type="signal peptide" evidence="3">
    <location>
        <begin position="1"/>
        <end position="22"/>
    </location>
</feature>
<dbReference type="GO" id="GO:0050660">
    <property type="term" value="F:flavin adenine dinucleotide binding"/>
    <property type="evidence" value="ECO:0007669"/>
    <property type="project" value="InterPro"/>
</dbReference>
<dbReference type="OrthoDB" id="269227at2759"/>
<dbReference type="InterPro" id="IPR007867">
    <property type="entry name" value="GMC_OxRtase_C"/>
</dbReference>
<dbReference type="Gene3D" id="3.50.50.60">
    <property type="entry name" value="FAD/NAD(P)-binding domain"/>
    <property type="match status" value="1"/>
</dbReference>
<gene>
    <name evidence="5" type="ORF">JI435_056050</name>
</gene>
<dbReference type="SUPFAM" id="SSF51905">
    <property type="entry name" value="FAD/NAD(P)-binding domain"/>
    <property type="match status" value="1"/>
</dbReference>
<feature type="domain" description="Glucose-methanol-choline oxidoreductase N-terminal" evidence="4">
    <location>
        <begin position="305"/>
        <end position="319"/>
    </location>
</feature>
<comment type="similarity">
    <text evidence="1">Belongs to the GMC oxidoreductase family.</text>
</comment>
<comment type="cofactor">
    <cofactor evidence="2">
        <name>FAD</name>
        <dbReference type="ChEBI" id="CHEBI:57692"/>
    </cofactor>
</comment>
<name>A0A7U2EZG9_PHANO</name>
<dbReference type="InterPro" id="IPR036188">
    <property type="entry name" value="FAD/NAD-bd_sf"/>
</dbReference>
<dbReference type="SUPFAM" id="SSF54373">
    <property type="entry name" value="FAD-linked reductases, C-terminal domain"/>
    <property type="match status" value="1"/>
</dbReference>
<organism evidence="5 6">
    <name type="scientific">Phaeosphaeria nodorum (strain SN15 / ATCC MYA-4574 / FGSC 10173)</name>
    <name type="common">Glume blotch fungus</name>
    <name type="synonym">Parastagonospora nodorum</name>
    <dbReference type="NCBI Taxonomy" id="321614"/>
    <lineage>
        <taxon>Eukaryota</taxon>
        <taxon>Fungi</taxon>
        <taxon>Dikarya</taxon>
        <taxon>Ascomycota</taxon>
        <taxon>Pezizomycotina</taxon>
        <taxon>Dothideomycetes</taxon>
        <taxon>Pleosporomycetidae</taxon>
        <taxon>Pleosporales</taxon>
        <taxon>Pleosporineae</taxon>
        <taxon>Phaeosphaeriaceae</taxon>
        <taxon>Parastagonospora</taxon>
    </lineage>
</organism>
<dbReference type="PANTHER" id="PTHR11552">
    <property type="entry name" value="GLUCOSE-METHANOL-CHOLINE GMC OXIDOREDUCTASE"/>
    <property type="match status" value="1"/>
</dbReference>
<dbReference type="InterPro" id="IPR000172">
    <property type="entry name" value="GMC_OxRdtase_N"/>
</dbReference>
<evidence type="ECO:0000256" key="2">
    <source>
        <dbReference type="PIRSR" id="PIRSR000137-2"/>
    </source>
</evidence>
<feature type="binding site" evidence="2">
    <location>
        <begin position="548"/>
        <end position="549"/>
    </location>
    <ligand>
        <name>FAD</name>
        <dbReference type="ChEBI" id="CHEBI:57692"/>
    </ligand>
</feature>
<keyword evidence="2" id="KW-0285">Flavoprotein</keyword>
<dbReference type="PROSITE" id="PS00624">
    <property type="entry name" value="GMC_OXRED_2"/>
    <property type="match status" value="1"/>
</dbReference>
<evidence type="ECO:0000313" key="5">
    <source>
        <dbReference type="EMBL" id="QRC95964.1"/>
    </source>
</evidence>
<keyword evidence="2" id="KW-0274">FAD</keyword>
<evidence type="ECO:0000259" key="4">
    <source>
        <dbReference type="PROSITE" id="PS00624"/>
    </source>
</evidence>
<feature type="chain" id="PRO_5030975589" description="Glucose-methanol-choline oxidoreductase N-terminal domain-containing protein" evidence="3">
    <location>
        <begin position="23"/>
        <end position="615"/>
    </location>
</feature>
<dbReference type="GO" id="GO:0016614">
    <property type="term" value="F:oxidoreductase activity, acting on CH-OH group of donors"/>
    <property type="evidence" value="ECO:0007669"/>
    <property type="project" value="InterPro"/>
</dbReference>
<dbReference type="AlphaFoldDB" id="A0A7U2EZG9"/>
<keyword evidence="3" id="KW-0732">Signal</keyword>
<evidence type="ECO:0000256" key="3">
    <source>
        <dbReference type="SAM" id="SignalP"/>
    </source>
</evidence>
<dbReference type="Proteomes" id="UP000663193">
    <property type="component" value="Chromosome 6"/>
</dbReference>
<sequence length="615" mass="67111">MSRLSASAILLGCLELAQLVAGNPPDFSTYQYPHAPKVEFQPSYDFCIVGGGTAGLVLANRLTESGKHNVIVFEAGPNPETFVLNGGLSLIDYNFVTIPQKGLNNRTMNYHRGRALGGSSATNGLFYGLGSSSVYDQWETDGNPGWNWTTVSAAAKKGTVFVGNPANTNDPTYMTWDPANYGTEGPLKIGFQGYVVRSNPSFMNATSAIGIPVVKDQNGGNPIGIKQGTMTLDENFERSSSYDSYYKAAKGRTNLNVRDRAVVARIIFDDKTLGTDEVHAVGVTFIEDGIFHNISCSKEVILSAGAFHSPFILKQSGIGPQDELDRYGIPVVVANDNVGNHMQDHTAFSVIYSVKPEFADVASTTDMVNDLTFLAEEQRIFYNSSDPHEKAKSKWSAPPGCTNAFQEISDEELETFGAGDIVKAGLVHQAHNEILYESVWYPQAFNKYGRPQRNTTYISLTVSNMAALSRGSVKVGSNSPLSDPVIDPNYLTEKADEAMAVQDVKYLRKIAGHPAWAQWVDKEVSPGPNVQSDEDILEYARTSMIPNWHASSTVRMLPKDKGGVVDYRLRVYGTKGLRVCDVSTFGRLPDVNLVGPVYAVAERGAEIIREEYGDL</sequence>
<keyword evidence="6" id="KW-1185">Reference proteome</keyword>
<protein>
    <recommendedName>
        <fullName evidence="4">Glucose-methanol-choline oxidoreductase N-terminal domain-containing protein</fullName>
    </recommendedName>
</protein>
<dbReference type="Gene3D" id="3.30.560.10">
    <property type="entry name" value="Glucose Oxidase, domain 3"/>
    <property type="match status" value="1"/>
</dbReference>
<dbReference type="Pfam" id="PF05199">
    <property type="entry name" value="GMC_oxred_C"/>
    <property type="match status" value="1"/>
</dbReference>
<evidence type="ECO:0000313" key="6">
    <source>
        <dbReference type="Proteomes" id="UP000663193"/>
    </source>
</evidence>
<accession>A0A7U2EZG9</accession>
<dbReference type="PANTHER" id="PTHR11552:SF115">
    <property type="entry name" value="DEHYDROGENASE XPTC-RELATED"/>
    <property type="match status" value="1"/>
</dbReference>
<dbReference type="InterPro" id="IPR012132">
    <property type="entry name" value="GMC_OxRdtase"/>
</dbReference>
<feature type="binding site" evidence="2">
    <location>
        <position position="263"/>
    </location>
    <ligand>
        <name>FAD</name>
        <dbReference type="ChEBI" id="CHEBI:57692"/>
    </ligand>
</feature>
<evidence type="ECO:0000256" key="1">
    <source>
        <dbReference type="ARBA" id="ARBA00010790"/>
    </source>
</evidence>
<reference evidence="6" key="1">
    <citation type="journal article" date="2021" name="BMC Genomics">
        <title>Chromosome-level genome assembly and manually-curated proteome of model necrotroph Parastagonospora nodorum Sn15 reveals a genome-wide trove of candidate effector homologs, and redundancy of virulence-related functions within an accessory chromosome.</title>
        <authorList>
            <person name="Bertazzoni S."/>
            <person name="Jones D.A.B."/>
            <person name="Phan H.T."/>
            <person name="Tan K.-C."/>
            <person name="Hane J.K."/>
        </authorList>
    </citation>
    <scope>NUCLEOTIDE SEQUENCE [LARGE SCALE GENOMIC DNA]</scope>
    <source>
        <strain evidence="6">SN15 / ATCC MYA-4574 / FGSC 10173)</strain>
    </source>
</reference>